<feature type="region of interest" description="Disordered" evidence="1">
    <location>
        <begin position="285"/>
        <end position="306"/>
    </location>
</feature>
<feature type="chain" id="PRO_5016432194" evidence="2">
    <location>
        <begin position="22"/>
        <end position="306"/>
    </location>
</feature>
<dbReference type="KEGG" id="abas:ACPOL_5959"/>
<proteinExistence type="predicted"/>
<dbReference type="EMBL" id="CP030840">
    <property type="protein sequence ID" value="AXC15203.1"/>
    <property type="molecule type" value="Genomic_DNA"/>
</dbReference>
<keyword evidence="2" id="KW-0732">Signal</keyword>
<keyword evidence="4" id="KW-1185">Reference proteome</keyword>
<accession>A0A2Z5G7G7</accession>
<organism evidence="3 4">
    <name type="scientific">Acidisarcina polymorpha</name>
    <dbReference type="NCBI Taxonomy" id="2211140"/>
    <lineage>
        <taxon>Bacteria</taxon>
        <taxon>Pseudomonadati</taxon>
        <taxon>Acidobacteriota</taxon>
        <taxon>Terriglobia</taxon>
        <taxon>Terriglobales</taxon>
        <taxon>Acidobacteriaceae</taxon>
        <taxon>Acidisarcina</taxon>
    </lineage>
</organism>
<protein>
    <submittedName>
        <fullName evidence="3">Uncharacterized protein</fullName>
    </submittedName>
</protein>
<evidence type="ECO:0000256" key="1">
    <source>
        <dbReference type="SAM" id="MobiDB-lite"/>
    </source>
</evidence>
<feature type="region of interest" description="Disordered" evidence="1">
    <location>
        <begin position="79"/>
        <end position="98"/>
    </location>
</feature>
<gene>
    <name evidence="3" type="ORF">ACPOL_5959</name>
</gene>
<dbReference type="Proteomes" id="UP000253606">
    <property type="component" value="Chromosome"/>
</dbReference>
<reference evidence="3 4" key="1">
    <citation type="journal article" date="2018" name="Front. Microbiol.">
        <title>Hydrolytic Capabilities as a Key to Environmental Success: Chitinolytic and Cellulolytic Acidobacteria From Acidic Sub-arctic Soils and Boreal Peatlands.</title>
        <authorList>
            <person name="Belova S.E."/>
            <person name="Ravin N.V."/>
            <person name="Pankratov T.A."/>
            <person name="Rakitin A.L."/>
            <person name="Ivanova A.A."/>
            <person name="Beletsky A.V."/>
            <person name="Mardanov A.V."/>
            <person name="Sinninghe Damste J.S."/>
            <person name="Dedysh S.N."/>
        </authorList>
    </citation>
    <scope>NUCLEOTIDE SEQUENCE [LARGE SCALE GENOMIC DNA]</scope>
    <source>
        <strain evidence="3 4">SBC82</strain>
    </source>
</reference>
<name>A0A2Z5G7G7_9BACT</name>
<evidence type="ECO:0000313" key="3">
    <source>
        <dbReference type="EMBL" id="AXC15203.1"/>
    </source>
</evidence>
<feature type="signal peptide" evidence="2">
    <location>
        <begin position="1"/>
        <end position="21"/>
    </location>
</feature>
<evidence type="ECO:0000313" key="4">
    <source>
        <dbReference type="Proteomes" id="UP000253606"/>
    </source>
</evidence>
<dbReference type="AlphaFoldDB" id="A0A2Z5G7G7"/>
<evidence type="ECO:0000256" key="2">
    <source>
        <dbReference type="SAM" id="SignalP"/>
    </source>
</evidence>
<sequence length="306" mass="34294">MRGILTLAAIALTCGVPAALAADPSPSPEQLMPPEQLIKDVVFNELSDHQHHAFFEYLDCKRIGQQTLVKAEVETRGGRVNRMLEQDGHPLTDEEQREESRRLQNLLHDTGQQQKLQRDYQGDEDRIARIIGLLPDGFLYRYDGIEGGEIRLKYQPNPSFRPPTYEARVFHGMAGTLWIDLREKRLRRLQGQLIANVDFGYGLLGRLDKGGTFDMERLEVTTGNWKTRVLNVHISGHVILLKNIGKDQDEVRSDFRQVPSNLDLQGAEVMLNQVQIHGGPPVIQTGAAASLGGDDRSNSPDGLAFK</sequence>